<dbReference type="PANTHER" id="PTHR46114">
    <property type="entry name" value="APPLE DOMAIN-CONTAINING PROTEIN"/>
    <property type="match status" value="1"/>
</dbReference>
<sequence>MDFCWIIYTEVSRWNCKFPAWGGLEGSLLDVVMAVYRQETDVCYLPWLNDGIPVDSVANLSQVVGDRLLLAESSDLVRDLDLQKQKAGLLSPRLQQWSPLLPGVKVTKYRSREKNRLHFFEKKEHVVACIDVNGLMNFLNISYDPNNWRLCRLFQAFSLKTVLLYNGNLLPYITIGHFIHLRKRMQKCEITSRVNKI</sequence>
<protein>
    <submittedName>
        <fullName evidence="1">Uncharacterized protein</fullName>
    </submittedName>
</protein>
<comment type="caution">
    <text evidence="1">The sequence shown here is derived from an EMBL/GenBank/DDBJ whole genome shotgun (WGS) entry which is preliminary data.</text>
</comment>
<evidence type="ECO:0000313" key="1">
    <source>
        <dbReference type="EMBL" id="GFQ87083.1"/>
    </source>
</evidence>
<gene>
    <name evidence="1" type="primary">20200932</name>
    <name evidence="1" type="ORF">TNCT_232421</name>
</gene>
<name>A0A8X6FRN0_TRICU</name>
<evidence type="ECO:0000313" key="2">
    <source>
        <dbReference type="Proteomes" id="UP000887116"/>
    </source>
</evidence>
<reference evidence="1" key="1">
    <citation type="submission" date="2020-07" db="EMBL/GenBank/DDBJ databases">
        <title>Multicomponent nature underlies the extraordinary mechanical properties of spider dragline silk.</title>
        <authorList>
            <person name="Kono N."/>
            <person name="Nakamura H."/>
            <person name="Mori M."/>
            <person name="Yoshida Y."/>
            <person name="Ohtoshi R."/>
            <person name="Malay A.D."/>
            <person name="Moran D.A.P."/>
            <person name="Tomita M."/>
            <person name="Numata K."/>
            <person name="Arakawa K."/>
        </authorList>
    </citation>
    <scope>NUCLEOTIDE SEQUENCE</scope>
</reference>
<proteinExistence type="predicted"/>
<keyword evidence="2" id="KW-1185">Reference proteome</keyword>
<dbReference type="AlphaFoldDB" id="A0A8X6FRN0"/>
<dbReference type="Proteomes" id="UP000887116">
    <property type="component" value="Unassembled WGS sequence"/>
</dbReference>
<accession>A0A8X6FRN0</accession>
<dbReference type="EMBL" id="BMAO01013226">
    <property type="protein sequence ID" value="GFQ87083.1"/>
    <property type="molecule type" value="Genomic_DNA"/>
</dbReference>
<dbReference type="OrthoDB" id="6537955at2759"/>
<dbReference type="PANTHER" id="PTHR46114:SF1">
    <property type="entry name" value="ZAD DOMAIN-CONTAINING PROTEIN"/>
    <property type="match status" value="1"/>
</dbReference>
<organism evidence="1 2">
    <name type="scientific">Trichonephila clavata</name>
    <name type="common">Joro spider</name>
    <name type="synonym">Nephila clavata</name>
    <dbReference type="NCBI Taxonomy" id="2740835"/>
    <lineage>
        <taxon>Eukaryota</taxon>
        <taxon>Metazoa</taxon>
        <taxon>Ecdysozoa</taxon>
        <taxon>Arthropoda</taxon>
        <taxon>Chelicerata</taxon>
        <taxon>Arachnida</taxon>
        <taxon>Araneae</taxon>
        <taxon>Araneomorphae</taxon>
        <taxon>Entelegynae</taxon>
        <taxon>Araneoidea</taxon>
        <taxon>Nephilidae</taxon>
        <taxon>Trichonephila</taxon>
    </lineage>
</organism>